<keyword evidence="1 3" id="KW-0689">Ribosomal protein</keyword>
<dbReference type="HAMAP" id="MF_00545">
    <property type="entry name" value="Ribosomal_eS24"/>
    <property type="match status" value="1"/>
</dbReference>
<proteinExistence type="inferred from homology"/>
<evidence type="ECO:0000313" key="4">
    <source>
        <dbReference type="Proteomes" id="UP001516464"/>
    </source>
</evidence>
<gene>
    <name evidence="3" type="primary">rps24e</name>
    <name evidence="3" type="ORF">TCON_1222</name>
</gene>
<dbReference type="Pfam" id="PF01282">
    <property type="entry name" value="Ribosomal_S24e"/>
    <property type="match status" value="1"/>
</dbReference>
<comment type="caution">
    <text evidence="3">The sequence shown here is derived from an EMBL/GenBank/DDBJ whole genome shotgun (WGS) entry which is preliminary data.</text>
</comment>
<dbReference type="GO" id="GO:0005840">
    <property type="term" value="C:ribosome"/>
    <property type="evidence" value="ECO:0007669"/>
    <property type="project" value="UniProtKB-KW"/>
</dbReference>
<keyword evidence="2" id="KW-0687">Ribonucleoprotein</keyword>
<dbReference type="SUPFAM" id="SSF54189">
    <property type="entry name" value="Ribosomal proteins S24e, L23 and L15e"/>
    <property type="match status" value="1"/>
</dbReference>
<name>A0ABQ7HZK6_9MICR</name>
<dbReference type="PANTHER" id="PTHR10496">
    <property type="entry name" value="40S RIBOSOMAL PROTEIN S24"/>
    <property type="match status" value="1"/>
</dbReference>
<evidence type="ECO:0000313" key="3">
    <source>
        <dbReference type="EMBL" id="KAF7683571.1"/>
    </source>
</evidence>
<evidence type="ECO:0000256" key="2">
    <source>
        <dbReference type="ARBA" id="ARBA00023274"/>
    </source>
</evidence>
<reference evidence="3 4" key="1">
    <citation type="submission" date="2019-01" db="EMBL/GenBank/DDBJ databases">
        <title>Genomes sequencing and comparative genomics of infectious freshwater microsporidia, Cucumispora dikerogammari and Thelohania contejeani.</title>
        <authorList>
            <person name="Cormier A."/>
            <person name="Giraud I."/>
            <person name="Wattier R."/>
            <person name="Teixeira M."/>
            <person name="Grandjean F."/>
            <person name="Rigaud T."/>
            <person name="Cordaux R."/>
        </authorList>
    </citation>
    <scope>NUCLEOTIDE SEQUENCE [LARGE SCALE GENOMIC DNA]</scope>
    <source>
        <strain evidence="3">T1</strain>
        <tissue evidence="3">Spores</tissue>
    </source>
</reference>
<dbReference type="Gene3D" id="3.30.70.3370">
    <property type="match status" value="1"/>
</dbReference>
<protein>
    <submittedName>
        <fullName evidence="3">30S ribosomal protein S24e</fullName>
    </submittedName>
</protein>
<dbReference type="EMBL" id="SBIQ01000073">
    <property type="protein sequence ID" value="KAF7683571.1"/>
    <property type="molecule type" value="Genomic_DNA"/>
</dbReference>
<keyword evidence="4" id="KW-1185">Reference proteome</keyword>
<dbReference type="Proteomes" id="UP001516464">
    <property type="component" value="Unassembled WGS sequence"/>
</dbReference>
<evidence type="ECO:0000256" key="1">
    <source>
        <dbReference type="ARBA" id="ARBA00022980"/>
    </source>
</evidence>
<dbReference type="InterPro" id="IPR053709">
    <property type="entry name" value="eRP_eS24_sf"/>
</dbReference>
<accession>A0ABQ7HZK6</accession>
<dbReference type="InterPro" id="IPR001976">
    <property type="entry name" value="Ribosomal_eS24"/>
</dbReference>
<dbReference type="InterPro" id="IPR012678">
    <property type="entry name" value="Ribosomal_uL23/eL15/eS24_sf"/>
</dbReference>
<sequence length="130" mass="15213">MALSIQITNERINPLLNRKELHLIISHPNGNPVKSEVVDQLAYLYRTDKAHILVERCQTEKGMQQSTAWAKIYKDTGSLERTERLHVLVKKTGLKVKKTPRKVRKVNRKKKVKMFGSLKRNLKKEERKNK</sequence>
<organism evidence="3 4">
    <name type="scientific">Astathelohania contejeani</name>
    <dbReference type="NCBI Taxonomy" id="164912"/>
    <lineage>
        <taxon>Eukaryota</taxon>
        <taxon>Fungi</taxon>
        <taxon>Fungi incertae sedis</taxon>
        <taxon>Microsporidia</taxon>
        <taxon>Astathelohaniidae</taxon>
        <taxon>Astathelohania</taxon>
    </lineage>
</organism>